<dbReference type="PROSITE" id="PS00658">
    <property type="entry name" value="FORK_HEAD_2"/>
    <property type="match status" value="1"/>
</dbReference>
<dbReference type="PROSITE" id="PS00657">
    <property type="entry name" value="FORK_HEAD_1"/>
    <property type="match status" value="1"/>
</dbReference>
<dbReference type="Gene3D" id="1.10.10.10">
    <property type="entry name" value="Winged helix-like DNA-binding domain superfamily/Winged helix DNA-binding domain"/>
    <property type="match status" value="1"/>
</dbReference>
<evidence type="ECO:0000313" key="9">
    <source>
        <dbReference type="Proteomes" id="UP001235939"/>
    </source>
</evidence>
<feature type="region of interest" description="Disordered" evidence="6">
    <location>
        <begin position="1"/>
        <end position="27"/>
    </location>
</feature>
<dbReference type="Pfam" id="PF00250">
    <property type="entry name" value="Forkhead"/>
    <property type="match status" value="1"/>
</dbReference>
<dbReference type="SMART" id="SM00339">
    <property type="entry name" value="FH"/>
    <property type="match status" value="1"/>
</dbReference>
<evidence type="ECO:0000259" key="7">
    <source>
        <dbReference type="PROSITE" id="PS50039"/>
    </source>
</evidence>
<evidence type="ECO:0000256" key="2">
    <source>
        <dbReference type="ARBA" id="ARBA00023125"/>
    </source>
</evidence>
<dbReference type="InterPro" id="IPR036390">
    <property type="entry name" value="WH_DNA-bd_sf"/>
</dbReference>
<dbReference type="InterPro" id="IPR030456">
    <property type="entry name" value="TF_fork_head_CS_2"/>
</dbReference>
<evidence type="ECO:0000256" key="1">
    <source>
        <dbReference type="ARBA" id="ARBA00023015"/>
    </source>
</evidence>
<dbReference type="InterPro" id="IPR001766">
    <property type="entry name" value="Fork_head_dom"/>
</dbReference>
<evidence type="ECO:0000256" key="3">
    <source>
        <dbReference type="ARBA" id="ARBA00023163"/>
    </source>
</evidence>
<dbReference type="InterPro" id="IPR036397">
    <property type="entry name" value="RNaseH_sf"/>
</dbReference>
<dbReference type="Gene3D" id="3.30.420.10">
    <property type="entry name" value="Ribonuclease H-like superfamily/Ribonuclease H"/>
    <property type="match status" value="1"/>
</dbReference>
<dbReference type="CDD" id="cd20043">
    <property type="entry name" value="FH_FOXB2"/>
    <property type="match status" value="1"/>
</dbReference>
<evidence type="ECO:0000256" key="5">
    <source>
        <dbReference type="PROSITE-ProRule" id="PRU00089"/>
    </source>
</evidence>
<feature type="domain" description="Fork-head" evidence="7">
    <location>
        <begin position="305"/>
        <end position="399"/>
    </location>
</feature>
<evidence type="ECO:0000256" key="4">
    <source>
        <dbReference type="ARBA" id="ARBA00023242"/>
    </source>
</evidence>
<reference evidence="8 9" key="1">
    <citation type="submission" date="2022-01" db="EMBL/GenBank/DDBJ databases">
        <title>A chromosomal length assembly of Cordylochernes scorpioides.</title>
        <authorList>
            <person name="Zeh D."/>
            <person name="Zeh J."/>
        </authorList>
    </citation>
    <scope>NUCLEOTIDE SEQUENCE [LARGE SCALE GENOMIC DNA]</scope>
    <source>
        <strain evidence="8">IN4F17</strain>
        <tissue evidence="8">Whole Body</tissue>
    </source>
</reference>
<dbReference type="EMBL" id="CP092865">
    <property type="protein sequence ID" value="UYV65813.1"/>
    <property type="molecule type" value="Genomic_DNA"/>
</dbReference>
<accession>A0ABY6KB87</accession>
<feature type="compositionally biased region" description="Low complexity" evidence="6">
    <location>
        <begin position="567"/>
        <end position="581"/>
    </location>
</feature>
<protein>
    <submittedName>
        <fullName evidence="8">FOXB1</fullName>
    </submittedName>
</protein>
<proteinExistence type="predicted"/>
<dbReference type="InterPro" id="IPR036388">
    <property type="entry name" value="WH-like_DNA-bd_sf"/>
</dbReference>
<dbReference type="InterPro" id="IPR050211">
    <property type="entry name" value="FOX_domain-containing"/>
</dbReference>
<dbReference type="PROSITE" id="PS50039">
    <property type="entry name" value="FORK_HEAD_3"/>
    <property type="match status" value="1"/>
</dbReference>
<feature type="region of interest" description="Disordered" evidence="6">
    <location>
        <begin position="546"/>
        <end position="588"/>
    </location>
</feature>
<evidence type="ECO:0000256" key="6">
    <source>
        <dbReference type="SAM" id="MobiDB-lite"/>
    </source>
</evidence>
<sequence>MFSEGREDVNDEERAGRPSTSTTDEKINEVEKMILANRRITVREVAEDLNISIGSCHSIFINDLGMRRVAAKFVPKLLNCDQKQHRMNIANEMLDSIRDDPNLLQRVITGDEAWVYGYDVETKAQSSQWKLPHEPRPKKARQVRSKAMIIMYGVVRPEPLRSALICAVLGSQCWGGTIYCSTDRVVLQHWVVIAGEILTRVIRTALTAQCSLSIQFRGDASQVHVVQAMIIMQFNFALTNVPVPVIMVGRSRRLLLLSACATRPLPGGGAKLRVACGVAGGGSGDGTPVDVGMPRPVRNSYGDQKPPYSYISLTFMAIQSSQEKMLTLSDIYKFIMDRFPYYRKNTQRWQNSLRHNLSFNDCFVKIPRRADRPGKGSYWALHPACGDMFENGSFLRRRKRFKLPKQLKDATSSALAELRQLETSVSSAIQEQAKLRLTALAASPSHLQPQPQPYKQPFSIDNLIGTPPDKLPALPPLLHQPFLPRCMPPLTWGALPYPAPYPSAHPVPTDYSLFSKTFPPVFPYHLSAALRPQFVPWSLGMAGEGPYGGVRPPPGSPGPLSPPNRTDSVSSSLSAKSLLDVVSDDSSK</sequence>
<keyword evidence="1" id="KW-0805">Transcription regulation</keyword>
<keyword evidence="9" id="KW-1185">Reference proteome</keyword>
<feature type="compositionally biased region" description="Basic and acidic residues" evidence="6">
    <location>
        <begin position="1"/>
        <end position="16"/>
    </location>
</feature>
<dbReference type="Proteomes" id="UP001235939">
    <property type="component" value="Chromosome 03"/>
</dbReference>
<dbReference type="PANTHER" id="PTHR11829:SF377">
    <property type="entry name" value="FORK HEAD DOMAIN-CONTAINING PROTEIN FD4-RELATED"/>
    <property type="match status" value="1"/>
</dbReference>
<organism evidence="8 9">
    <name type="scientific">Cordylochernes scorpioides</name>
    <dbReference type="NCBI Taxonomy" id="51811"/>
    <lineage>
        <taxon>Eukaryota</taxon>
        <taxon>Metazoa</taxon>
        <taxon>Ecdysozoa</taxon>
        <taxon>Arthropoda</taxon>
        <taxon>Chelicerata</taxon>
        <taxon>Arachnida</taxon>
        <taxon>Pseudoscorpiones</taxon>
        <taxon>Cheliferoidea</taxon>
        <taxon>Chernetidae</taxon>
        <taxon>Cordylochernes</taxon>
    </lineage>
</organism>
<dbReference type="SUPFAM" id="SSF46785">
    <property type="entry name" value="Winged helix' DNA-binding domain"/>
    <property type="match status" value="1"/>
</dbReference>
<dbReference type="InterPro" id="IPR047389">
    <property type="entry name" value="FOXB1_B2_FH"/>
</dbReference>
<comment type="subcellular location">
    <subcellularLocation>
        <location evidence="5">Nucleus</location>
    </subcellularLocation>
</comment>
<keyword evidence="3" id="KW-0804">Transcription</keyword>
<keyword evidence="4 5" id="KW-0539">Nucleus</keyword>
<gene>
    <name evidence="8" type="ORF">LAZ67_3005520</name>
</gene>
<keyword evidence="2 5" id="KW-0238">DNA-binding</keyword>
<dbReference type="InterPro" id="IPR018122">
    <property type="entry name" value="TF_fork_head_CS_1"/>
</dbReference>
<evidence type="ECO:0000313" key="8">
    <source>
        <dbReference type="EMBL" id="UYV65813.1"/>
    </source>
</evidence>
<feature type="DNA-binding region" description="Fork-head" evidence="5">
    <location>
        <begin position="305"/>
        <end position="399"/>
    </location>
</feature>
<dbReference type="PANTHER" id="PTHR11829">
    <property type="entry name" value="FORKHEAD BOX PROTEIN"/>
    <property type="match status" value="1"/>
</dbReference>
<name>A0ABY6KB87_9ARAC</name>
<dbReference type="PRINTS" id="PR00053">
    <property type="entry name" value="FORKHEAD"/>
</dbReference>
<feature type="compositionally biased region" description="Pro residues" evidence="6">
    <location>
        <begin position="551"/>
        <end position="562"/>
    </location>
</feature>